<reference evidence="3" key="2">
    <citation type="submission" date="2025-09" db="UniProtKB">
        <authorList>
            <consortium name="Ensembl"/>
        </authorList>
    </citation>
    <scope>IDENTIFICATION</scope>
</reference>
<evidence type="ECO:0000259" key="2">
    <source>
        <dbReference type="PROSITE" id="PS50835"/>
    </source>
</evidence>
<dbReference type="InterPro" id="IPR007110">
    <property type="entry name" value="Ig-like_dom"/>
</dbReference>
<dbReference type="Pfam" id="PF07686">
    <property type="entry name" value="V-set"/>
    <property type="match status" value="1"/>
</dbReference>
<feature type="domain" description="Ig-like" evidence="2">
    <location>
        <begin position="34"/>
        <end position="162"/>
    </location>
</feature>
<evidence type="ECO:0000256" key="1">
    <source>
        <dbReference type="SAM" id="Phobius"/>
    </source>
</evidence>
<keyword evidence="1" id="KW-1133">Transmembrane helix</keyword>
<name>A0A3Q2U285_FUNHE</name>
<dbReference type="STRING" id="8078.ENSFHEP00000023655"/>
<accession>A0A3Q2U285</accession>
<protein>
    <submittedName>
        <fullName evidence="3">Sialic acid-binding Ig-like lectin 15</fullName>
    </submittedName>
</protein>
<proteinExistence type="predicted"/>
<dbReference type="GO" id="GO:0005886">
    <property type="term" value="C:plasma membrane"/>
    <property type="evidence" value="ECO:0007669"/>
    <property type="project" value="TreeGrafter"/>
</dbReference>
<dbReference type="PANTHER" id="PTHR46942">
    <property type="entry name" value="SIALIC ACID-BINDING IG-LIKE LECTIN 15"/>
    <property type="match status" value="1"/>
</dbReference>
<dbReference type="InterPro" id="IPR013106">
    <property type="entry name" value="Ig_V-set"/>
</dbReference>
<dbReference type="GO" id="GO:2001204">
    <property type="term" value="P:regulation of osteoclast development"/>
    <property type="evidence" value="ECO:0007669"/>
    <property type="project" value="TreeGrafter"/>
</dbReference>
<evidence type="ECO:0000313" key="4">
    <source>
        <dbReference type="Proteomes" id="UP000265000"/>
    </source>
</evidence>
<keyword evidence="1" id="KW-0812">Transmembrane</keyword>
<dbReference type="InterPro" id="IPR036179">
    <property type="entry name" value="Ig-like_dom_sf"/>
</dbReference>
<dbReference type="Ensembl" id="ENSFHET00000010042.1">
    <property type="protein sequence ID" value="ENSFHEP00000023655.1"/>
    <property type="gene ID" value="ENSFHEG00000004616.1"/>
</dbReference>
<dbReference type="InterPro" id="IPR042836">
    <property type="entry name" value="SIG15"/>
</dbReference>
<dbReference type="InterPro" id="IPR013098">
    <property type="entry name" value="Ig_I-set"/>
</dbReference>
<dbReference type="Gene3D" id="2.60.40.10">
    <property type="entry name" value="Immunoglobulins"/>
    <property type="match status" value="2"/>
</dbReference>
<feature type="transmembrane region" description="Helical" evidence="1">
    <location>
        <begin position="268"/>
        <end position="291"/>
    </location>
</feature>
<keyword evidence="1" id="KW-0472">Membrane</keyword>
<dbReference type="PANTHER" id="PTHR46942:SF1">
    <property type="entry name" value="SIALIC ACID-BINDING IG-LIKE LECTIN 15"/>
    <property type="match status" value="1"/>
</dbReference>
<feature type="domain" description="Ig-like" evidence="2">
    <location>
        <begin position="173"/>
        <end position="263"/>
    </location>
</feature>
<dbReference type="GeneTree" id="ENSGT01030000234909"/>
<dbReference type="PROSITE" id="PS50835">
    <property type="entry name" value="IG_LIKE"/>
    <property type="match status" value="2"/>
</dbReference>
<dbReference type="SUPFAM" id="SSF48726">
    <property type="entry name" value="Immunoglobulin"/>
    <property type="match status" value="2"/>
</dbReference>
<dbReference type="InterPro" id="IPR003599">
    <property type="entry name" value="Ig_sub"/>
</dbReference>
<dbReference type="GO" id="GO:0045124">
    <property type="term" value="P:regulation of bone resorption"/>
    <property type="evidence" value="ECO:0007669"/>
    <property type="project" value="TreeGrafter"/>
</dbReference>
<dbReference type="SMART" id="SM00409">
    <property type="entry name" value="IG"/>
    <property type="match status" value="1"/>
</dbReference>
<dbReference type="InterPro" id="IPR013783">
    <property type="entry name" value="Ig-like_fold"/>
</dbReference>
<dbReference type="Pfam" id="PF07679">
    <property type="entry name" value="I-set"/>
    <property type="match status" value="1"/>
</dbReference>
<dbReference type="GO" id="GO:0032956">
    <property type="term" value="P:regulation of actin cytoskeleton organization"/>
    <property type="evidence" value="ECO:0007669"/>
    <property type="project" value="TreeGrafter"/>
</dbReference>
<evidence type="ECO:0000313" key="3">
    <source>
        <dbReference type="Ensembl" id="ENSFHEP00000023655.1"/>
    </source>
</evidence>
<keyword evidence="4" id="KW-1185">Reference proteome</keyword>
<dbReference type="Proteomes" id="UP000265000">
    <property type="component" value="Unplaced"/>
</dbReference>
<reference evidence="3" key="1">
    <citation type="submission" date="2025-08" db="UniProtKB">
        <authorList>
            <consortium name="Ensembl"/>
        </authorList>
    </citation>
    <scope>IDENTIFICATION</scope>
</reference>
<dbReference type="AlphaFoldDB" id="A0A3Q2U285"/>
<organism evidence="3 4">
    <name type="scientific">Fundulus heteroclitus</name>
    <name type="common">Killifish</name>
    <name type="synonym">Mummichog</name>
    <dbReference type="NCBI Taxonomy" id="8078"/>
    <lineage>
        <taxon>Eukaryota</taxon>
        <taxon>Metazoa</taxon>
        <taxon>Chordata</taxon>
        <taxon>Craniata</taxon>
        <taxon>Vertebrata</taxon>
        <taxon>Euteleostomi</taxon>
        <taxon>Actinopterygii</taxon>
        <taxon>Neopterygii</taxon>
        <taxon>Teleostei</taxon>
        <taxon>Neoteleostei</taxon>
        <taxon>Acanthomorphata</taxon>
        <taxon>Ovalentaria</taxon>
        <taxon>Atherinomorphae</taxon>
        <taxon>Cyprinodontiformes</taxon>
        <taxon>Fundulidae</taxon>
        <taxon>Fundulus</taxon>
    </lineage>
</organism>
<sequence length="345" mass="38541">MSALSHFLFSAPQKSFAVLKPFPRFSWSVREMDPSVLCVFLILMSSASVSVSWKMTVSPEVTASRGEDAVLCCSISLNRQDYSEVIAVKWTARDAKTDPFFRCSVRNDSLEREHGCSASVLQYSLFGDPRRGELSLLISNVQLTDAGDFFCKVQLDGQKELHKKVHLRVKAKPQILSLSVRNQTCGEPSSASLWLKCEVEGNPLPKVVWLSSSKRLLEAQGRGFESGQWRWTACVPYLQKEDQVITCRAENSEGHAERSFPESNGLKMTTILVTVTVLMFLSAVFIFIICLRKRGRQQVSDPPADGPELQPVYSVIVCDPSVQVNFIQSTQQKVDTEVTYSSVEV</sequence>